<dbReference type="Proteomes" id="UP001603418">
    <property type="component" value="Unassembled WGS sequence"/>
</dbReference>
<feature type="region of interest" description="Disordered" evidence="1">
    <location>
        <begin position="1"/>
        <end position="21"/>
    </location>
</feature>
<accession>A0ABW6Z7J8</accession>
<dbReference type="Gene3D" id="3.40.50.1820">
    <property type="entry name" value="alpha/beta hydrolase"/>
    <property type="match status" value="1"/>
</dbReference>
<evidence type="ECO:0000256" key="1">
    <source>
        <dbReference type="SAM" id="MobiDB-lite"/>
    </source>
</evidence>
<name>A0ABW6Z7J8_9ACTN</name>
<dbReference type="InterPro" id="IPR029058">
    <property type="entry name" value="AB_hydrolase_fold"/>
</dbReference>
<comment type="caution">
    <text evidence="3">The sequence shown here is derived from an EMBL/GenBank/DDBJ whole genome shotgun (WGS) entry which is preliminary data.</text>
</comment>
<reference evidence="3 4" key="1">
    <citation type="submission" date="2024-10" db="EMBL/GenBank/DDBJ databases">
        <title>The Natural Products Discovery Center: Release of the First 8490 Sequenced Strains for Exploring Actinobacteria Biosynthetic Diversity.</title>
        <authorList>
            <person name="Kalkreuter E."/>
            <person name="Kautsar S.A."/>
            <person name="Yang D."/>
            <person name="Bader C.D."/>
            <person name="Teijaro C.N."/>
            <person name="Fluegel L."/>
            <person name="Davis C.M."/>
            <person name="Simpson J.R."/>
            <person name="Lauterbach L."/>
            <person name="Steele A.D."/>
            <person name="Gui C."/>
            <person name="Meng S."/>
            <person name="Li G."/>
            <person name="Viehrig K."/>
            <person name="Ye F."/>
            <person name="Su P."/>
            <person name="Kiefer A.F."/>
            <person name="Nichols A."/>
            <person name="Cepeda A.J."/>
            <person name="Yan W."/>
            <person name="Fan B."/>
            <person name="Jiang Y."/>
            <person name="Adhikari A."/>
            <person name="Zheng C.-J."/>
            <person name="Schuster L."/>
            <person name="Cowan T.M."/>
            <person name="Smanski M.J."/>
            <person name="Chevrette M.G."/>
            <person name="De Carvalho L.P.S."/>
            <person name="Shen B."/>
        </authorList>
    </citation>
    <scope>NUCLEOTIDE SEQUENCE [LARGE SCALE GENOMIC DNA]</scope>
    <source>
        <strain evidence="3 4">NPDC013366</strain>
    </source>
</reference>
<dbReference type="SUPFAM" id="SSF53474">
    <property type="entry name" value="alpha/beta-Hydrolases"/>
    <property type="match status" value="1"/>
</dbReference>
<gene>
    <name evidence="3" type="ORF">ACF1HC_36985</name>
</gene>
<dbReference type="InterPro" id="IPR049492">
    <property type="entry name" value="BD-FAE-like_dom"/>
</dbReference>
<feature type="compositionally biased region" description="Basic and acidic residues" evidence="1">
    <location>
        <begin position="8"/>
        <end position="21"/>
    </location>
</feature>
<protein>
    <submittedName>
        <fullName evidence="3">Subtype B tannase</fullName>
    </submittedName>
</protein>
<organism evidence="3 4">
    <name type="scientific">Streptomyces eurythermus</name>
    <dbReference type="NCBI Taxonomy" id="42237"/>
    <lineage>
        <taxon>Bacteria</taxon>
        <taxon>Bacillati</taxon>
        <taxon>Actinomycetota</taxon>
        <taxon>Actinomycetes</taxon>
        <taxon>Kitasatosporales</taxon>
        <taxon>Streptomycetaceae</taxon>
        <taxon>Streptomyces</taxon>
    </lineage>
</organism>
<proteinExistence type="predicted"/>
<evidence type="ECO:0000313" key="3">
    <source>
        <dbReference type="EMBL" id="MFF9887136.1"/>
    </source>
</evidence>
<dbReference type="InterPro" id="IPR048124">
    <property type="entry name" value="Tannase_B"/>
</dbReference>
<evidence type="ECO:0000313" key="4">
    <source>
        <dbReference type="Proteomes" id="UP001603418"/>
    </source>
</evidence>
<feature type="domain" description="BD-FAE-like" evidence="2">
    <location>
        <begin position="144"/>
        <end position="274"/>
    </location>
</feature>
<dbReference type="PROSITE" id="PS51318">
    <property type="entry name" value="TAT"/>
    <property type="match status" value="1"/>
</dbReference>
<sequence>MQRLTAPRGREARTHLPSARAERPVARKQFLRGMALAGSLVLTLVAAPATVAAAAPAQSRGHAAGPQDAALAFDPSGYTTITVTIDGRPVDVRWYKEICYVANPVAAAARQPGGPGGGGTTIPNTRCGYQSMNVFVPESAFGDQRAPIYFAVNNSGWMASYIRASVTAGTSYNSATSNVGAALKAGYVFVDVANRSRGLVGADGSFPGKAPAAVADAKAAVRYLRLNDTAMPGSAERIVVNGTSGGGALASVLGASGNSGEYTPYLAAIGAAGIDAEARSTLRDDVFAVNAYCPITDLGNADTAYEWLYNVLDTRNTTEQNPTPQAAAEIAARFAAYEKSLGLRNPDGSRLTATTMLNAVKKEVIRSAETYLKADPARTIPPLGGTFEITTGGTAKSYVNDWIDVDTATRTVRSVDMARYLAFVAAQAALKTTPAFDAAGVDGNTTSRTETNLFGPPTATYMNYTEFGWNHNDVPGDGSGPDDTGLTWKQYTAQKSTTVDDQVRLINPMDFIGTGADTAPNWYVRHGTRDRDTAFTVSVNLDRALAADKEVEDLDYRLAWNQPHAGNYDVPEAMAWIAGVVQQAGDPLA</sequence>
<dbReference type="EMBL" id="JBICBM010000026">
    <property type="protein sequence ID" value="MFF9887136.1"/>
    <property type="molecule type" value="Genomic_DNA"/>
</dbReference>
<dbReference type="Pfam" id="PF20434">
    <property type="entry name" value="BD-FAE"/>
    <property type="match status" value="1"/>
</dbReference>
<dbReference type="NCBIfam" id="NF041556">
    <property type="entry name" value="tannase_B"/>
    <property type="match status" value="1"/>
</dbReference>
<dbReference type="RefSeq" id="WP_106980813.1">
    <property type="nucleotide sequence ID" value="NZ_JBICBM010000026.1"/>
</dbReference>
<keyword evidence="4" id="KW-1185">Reference proteome</keyword>
<evidence type="ECO:0000259" key="2">
    <source>
        <dbReference type="Pfam" id="PF20434"/>
    </source>
</evidence>
<dbReference type="InterPro" id="IPR006311">
    <property type="entry name" value="TAT_signal"/>
</dbReference>